<evidence type="ECO:0000313" key="2">
    <source>
        <dbReference type="EMBL" id="EOZ98529.1"/>
    </source>
</evidence>
<evidence type="ECO:0000256" key="1">
    <source>
        <dbReference type="SAM" id="Phobius"/>
    </source>
</evidence>
<dbReference type="Proteomes" id="UP000006073">
    <property type="component" value="Unassembled WGS sequence"/>
</dbReference>
<proteinExistence type="predicted"/>
<organism evidence="2 3">
    <name type="scientific">Indibacter alkaliphilus (strain CCUG 57479 / KCTC 22604 / LW1)</name>
    <dbReference type="NCBI Taxonomy" id="1189612"/>
    <lineage>
        <taxon>Bacteria</taxon>
        <taxon>Pseudomonadati</taxon>
        <taxon>Bacteroidota</taxon>
        <taxon>Cytophagia</taxon>
        <taxon>Cytophagales</taxon>
        <taxon>Cyclobacteriaceae</taxon>
    </lineage>
</organism>
<dbReference type="EMBL" id="ALWO02000023">
    <property type="protein sequence ID" value="EOZ98529.1"/>
    <property type="molecule type" value="Genomic_DNA"/>
</dbReference>
<feature type="transmembrane region" description="Helical" evidence="1">
    <location>
        <begin position="56"/>
        <end position="76"/>
    </location>
</feature>
<keyword evidence="1" id="KW-0812">Transmembrane</keyword>
<keyword evidence="1" id="KW-0472">Membrane</keyword>
<gene>
    <name evidence="2" type="ORF">A33Q_1183</name>
</gene>
<evidence type="ECO:0008006" key="4">
    <source>
        <dbReference type="Google" id="ProtNLM"/>
    </source>
</evidence>
<feature type="transmembrane region" description="Helical" evidence="1">
    <location>
        <begin position="25"/>
        <end position="44"/>
    </location>
</feature>
<comment type="caution">
    <text evidence="2">The sequence shown here is derived from an EMBL/GenBank/DDBJ whole genome shotgun (WGS) entry which is preliminary data.</text>
</comment>
<evidence type="ECO:0000313" key="3">
    <source>
        <dbReference type="Proteomes" id="UP000006073"/>
    </source>
</evidence>
<keyword evidence="3" id="KW-1185">Reference proteome</keyword>
<keyword evidence="1" id="KW-1133">Transmembrane helix</keyword>
<protein>
    <recommendedName>
        <fullName evidence="4">DUF3593 domain-containing protein</fullName>
    </recommendedName>
</protein>
<reference evidence="2 3" key="1">
    <citation type="journal article" date="2013" name="Genome Announc.">
        <title>Draft Genome Sequence of Indibacter alkaliphilus Strain LW1T, Isolated from Lonar Lake, a Haloalkaline Lake in the Buldana District of Maharashtra, India.</title>
        <authorList>
            <person name="Singh A."/>
            <person name="Kumar Jangir P."/>
            <person name="Sharma R."/>
            <person name="Singh A."/>
            <person name="Kumar Pinnaka A."/>
            <person name="Shivaji S."/>
        </authorList>
    </citation>
    <scope>NUCLEOTIDE SEQUENCE [LARGE SCALE GENOMIC DNA]</scope>
    <source>
        <strain evidence="3">CCUG 57479 / KCTC 22604 / LW1</strain>
    </source>
</reference>
<name>S2DHS9_INDAL</name>
<accession>S2DHS9</accession>
<sequence length="94" mass="10356">MAGIWVVLVIIPGLLLLHFKSPKTGVIGGIATFLFFLISGIVILSSDLQVNAVWQLIYLHLVKDILLMFASIVLIGESLKEIVRDKLTQPFPKA</sequence>
<dbReference type="AlphaFoldDB" id="S2DHS9"/>